<dbReference type="EMBL" id="BGZK01001672">
    <property type="protein sequence ID" value="GBP84338.1"/>
    <property type="molecule type" value="Genomic_DNA"/>
</dbReference>
<name>A0A4C1Z8X4_EUMVA</name>
<comment type="caution">
    <text evidence="1">The sequence shown here is derived from an EMBL/GenBank/DDBJ whole genome shotgun (WGS) entry which is preliminary data.</text>
</comment>
<keyword evidence="2" id="KW-1185">Reference proteome</keyword>
<dbReference type="Proteomes" id="UP000299102">
    <property type="component" value="Unassembled WGS sequence"/>
</dbReference>
<dbReference type="AlphaFoldDB" id="A0A4C1Z8X4"/>
<gene>
    <name evidence="1" type="ORF">EVAR_61555_1</name>
</gene>
<proteinExistence type="predicted"/>
<evidence type="ECO:0000313" key="1">
    <source>
        <dbReference type="EMBL" id="GBP84338.1"/>
    </source>
</evidence>
<accession>A0A4C1Z8X4</accession>
<organism evidence="1 2">
    <name type="scientific">Eumeta variegata</name>
    <name type="common">Bagworm moth</name>
    <name type="synonym">Eumeta japonica</name>
    <dbReference type="NCBI Taxonomy" id="151549"/>
    <lineage>
        <taxon>Eukaryota</taxon>
        <taxon>Metazoa</taxon>
        <taxon>Ecdysozoa</taxon>
        <taxon>Arthropoda</taxon>
        <taxon>Hexapoda</taxon>
        <taxon>Insecta</taxon>
        <taxon>Pterygota</taxon>
        <taxon>Neoptera</taxon>
        <taxon>Endopterygota</taxon>
        <taxon>Lepidoptera</taxon>
        <taxon>Glossata</taxon>
        <taxon>Ditrysia</taxon>
        <taxon>Tineoidea</taxon>
        <taxon>Psychidae</taxon>
        <taxon>Oiketicinae</taxon>
        <taxon>Eumeta</taxon>
    </lineage>
</organism>
<evidence type="ECO:0000313" key="2">
    <source>
        <dbReference type="Proteomes" id="UP000299102"/>
    </source>
</evidence>
<sequence>MWLNCSRVIVWRTWLQHKNRPGRPVKYNTLTDYEREIAASMSESSGGLLSFHHTTFFSSDPPPQCAIPFHEAGNAQITPPGLRVSMGQGLHARPTDRWSYLCVAPPVVVQRAAHVVHGVGVPALAARASVRLTRFVAAANKANNYKKILRIHLTKSLFSN</sequence>
<protein>
    <submittedName>
        <fullName evidence="1">Uncharacterized protein</fullName>
    </submittedName>
</protein>
<reference evidence="1 2" key="1">
    <citation type="journal article" date="2019" name="Commun. Biol.">
        <title>The bagworm genome reveals a unique fibroin gene that provides high tensile strength.</title>
        <authorList>
            <person name="Kono N."/>
            <person name="Nakamura H."/>
            <person name="Ohtoshi R."/>
            <person name="Tomita M."/>
            <person name="Numata K."/>
            <person name="Arakawa K."/>
        </authorList>
    </citation>
    <scope>NUCLEOTIDE SEQUENCE [LARGE SCALE GENOMIC DNA]</scope>
</reference>